<dbReference type="AlphaFoldDB" id="X1N510"/>
<evidence type="ECO:0000313" key="7">
    <source>
        <dbReference type="EMBL" id="GAI25336.1"/>
    </source>
</evidence>
<protein>
    <recommendedName>
        <fullName evidence="6">ABC-2 type transporter transmembrane domain-containing protein</fullName>
    </recommendedName>
</protein>
<organism evidence="7">
    <name type="scientific">marine sediment metagenome</name>
    <dbReference type="NCBI Taxonomy" id="412755"/>
    <lineage>
        <taxon>unclassified sequences</taxon>
        <taxon>metagenomes</taxon>
        <taxon>ecological metagenomes</taxon>
    </lineage>
</organism>
<evidence type="ECO:0000256" key="5">
    <source>
        <dbReference type="SAM" id="Phobius"/>
    </source>
</evidence>
<feature type="transmembrane region" description="Helical" evidence="5">
    <location>
        <begin position="79"/>
        <end position="105"/>
    </location>
</feature>
<sequence>EYAKLLNVLYESDVQLEDARSEIIEFGRTVPPLKKMLVNMLLLMISMLAGMLIAMNILEEKMDQTVSAINVTPTSRRAFILGKSLTGMAVALFSSIACLLITGFYNVNLGQAALVVFSSTILSLLIGFIQGLNSDDVMEAAGSVKLMFLPMAGSIAGYEFVTGNWQIFFYWSPFYWAYKANDMILSKSGTWPQLILFIGIILAICGAAYALLAPRIVKGLQ</sequence>
<dbReference type="EMBL" id="BARV01014970">
    <property type="protein sequence ID" value="GAI25336.1"/>
    <property type="molecule type" value="Genomic_DNA"/>
</dbReference>
<evidence type="ECO:0000256" key="2">
    <source>
        <dbReference type="ARBA" id="ARBA00022692"/>
    </source>
</evidence>
<evidence type="ECO:0000256" key="1">
    <source>
        <dbReference type="ARBA" id="ARBA00004141"/>
    </source>
</evidence>
<comment type="subcellular location">
    <subcellularLocation>
        <location evidence="1">Membrane</location>
        <topology evidence="1">Multi-pass membrane protein</topology>
    </subcellularLocation>
</comment>
<keyword evidence="3 5" id="KW-1133">Transmembrane helix</keyword>
<dbReference type="GO" id="GO:0140359">
    <property type="term" value="F:ABC-type transporter activity"/>
    <property type="evidence" value="ECO:0007669"/>
    <property type="project" value="InterPro"/>
</dbReference>
<evidence type="ECO:0000256" key="3">
    <source>
        <dbReference type="ARBA" id="ARBA00022989"/>
    </source>
</evidence>
<keyword evidence="2 5" id="KW-0812">Transmembrane</keyword>
<feature type="transmembrane region" description="Helical" evidence="5">
    <location>
        <begin position="111"/>
        <end position="132"/>
    </location>
</feature>
<dbReference type="Pfam" id="PF12698">
    <property type="entry name" value="ABC2_membrane_3"/>
    <property type="match status" value="1"/>
</dbReference>
<feature type="transmembrane region" description="Helical" evidence="5">
    <location>
        <begin position="191"/>
        <end position="212"/>
    </location>
</feature>
<feature type="domain" description="ABC-2 type transporter transmembrane" evidence="6">
    <location>
        <begin position="35"/>
        <end position="212"/>
    </location>
</feature>
<comment type="caution">
    <text evidence="7">The sequence shown here is derived from an EMBL/GenBank/DDBJ whole genome shotgun (WGS) entry which is preliminary data.</text>
</comment>
<dbReference type="GO" id="GO:0016020">
    <property type="term" value="C:membrane"/>
    <property type="evidence" value="ECO:0007669"/>
    <property type="project" value="UniProtKB-SubCell"/>
</dbReference>
<name>X1N510_9ZZZZ</name>
<feature type="transmembrane region" description="Helical" evidence="5">
    <location>
        <begin position="36"/>
        <end position="58"/>
    </location>
</feature>
<reference evidence="7" key="1">
    <citation type="journal article" date="2014" name="Front. Microbiol.">
        <title>High frequency of phylogenetically diverse reductive dehalogenase-homologous genes in deep subseafloor sedimentary metagenomes.</title>
        <authorList>
            <person name="Kawai M."/>
            <person name="Futagami T."/>
            <person name="Toyoda A."/>
            <person name="Takaki Y."/>
            <person name="Nishi S."/>
            <person name="Hori S."/>
            <person name="Arai W."/>
            <person name="Tsubouchi T."/>
            <person name="Morono Y."/>
            <person name="Uchiyama I."/>
            <person name="Ito T."/>
            <person name="Fujiyama A."/>
            <person name="Inagaki F."/>
            <person name="Takami H."/>
        </authorList>
    </citation>
    <scope>NUCLEOTIDE SEQUENCE</scope>
    <source>
        <strain evidence="7">Expedition CK06-06</strain>
    </source>
</reference>
<keyword evidence="4 5" id="KW-0472">Membrane</keyword>
<dbReference type="InterPro" id="IPR013525">
    <property type="entry name" value="ABC2_TM"/>
</dbReference>
<accession>X1N510</accession>
<feature type="non-terminal residue" evidence="7">
    <location>
        <position position="1"/>
    </location>
</feature>
<evidence type="ECO:0000256" key="4">
    <source>
        <dbReference type="ARBA" id="ARBA00023136"/>
    </source>
</evidence>
<proteinExistence type="predicted"/>
<evidence type="ECO:0000259" key="6">
    <source>
        <dbReference type="Pfam" id="PF12698"/>
    </source>
</evidence>
<feature type="transmembrane region" description="Helical" evidence="5">
    <location>
        <begin position="144"/>
        <end position="171"/>
    </location>
</feature>
<gene>
    <name evidence="7" type="ORF">S06H3_25956</name>
</gene>